<organism evidence="14">
    <name type="scientific">Ptychodera flava</name>
    <name type="common">Acorn worm</name>
    <dbReference type="NCBI Taxonomy" id="63121"/>
    <lineage>
        <taxon>Eukaryota</taxon>
        <taxon>Metazoa</taxon>
        <taxon>Hemichordata</taxon>
        <taxon>Enteropneusta</taxon>
        <taxon>Ptychoderidae</taxon>
        <taxon>Ptychodera</taxon>
    </lineage>
</organism>
<evidence type="ECO:0000313" key="14">
    <source>
        <dbReference type="EMBL" id="BAA89012.1"/>
    </source>
</evidence>
<dbReference type="PROSITE" id="PS00250">
    <property type="entry name" value="TGF_BETA_1"/>
    <property type="match status" value="1"/>
</dbReference>
<evidence type="ECO:0000256" key="10">
    <source>
        <dbReference type="RuleBase" id="RU000354"/>
    </source>
</evidence>
<dbReference type="GO" id="GO:0008083">
    <property type="term" value="F:growth factor activity"/>
    <property type="evidence" value="ECO:0007669"/>
    <property type="project" value="UniProtKB-KW"/>
</dbReference>
<evidence type="ECO:0000256" key="1">
    <source>
        <dbReference type="ARBA" id="ARBA00004613"/>
    </source>
</evidence>
<name>Q9U5E8_PTYFL</name>
<dbReference type="SUPFAM" id="SSF57501">
    <property type="entry name" value="Cystine-knot cytokines"/>
    <property type="match status" value="1"/>
</dbReference>
<dbReference type="GO" id="GO:0030154">
    <property type="term" value="P:cell differentiation"/>
    <property type="evidence" value="ECO:0007669"/>
    <property type="project" value="UniProtKB-KW"/>
</dbReference>
<comment type="subcellular location">
    <subcellularLocation>
        <location evidence="1">Secreted</location>
    </subcellularLocation>
</comment>
<evidence type="ECO:0000256" key="9">
    <source>
        <dbReference type="ARBA" id="ARBA00023180"/>
    </source>
</evidence>
<proteinExistence type="evidence at transcript level"/>
<keyword evidence="5 12" id="KW-0732">Signal</keyword>
<dbReference type="PANTHER" id="PTHR11848:SF263">
    <property type="entry name" value="PROTEIN DECAPENTAPLEGIC"/>
    <property type="match status" value="1"/>
</dbReference>
<keyword evidence="3" id="KW-0217">Developmental protein</keyword>
<evidence type="ECO:0000256" key="6">
    <source>
        <dbReference type="ARBA" id="ARBA00022782"/>
    </source>
</evidence>
<evidence type="ECO:0000256" key="7">
    <source>
        <dbReference type="ARBA" id="ARBA00023030"/>
    </source>
</evidence>
<reference evidence="14" key="1">
    <citation type="journal article" date="2002" name="Zool. Sci.">
        <title>Conserved expression pattern of BMP-2/4 in hemichordate acorn worm and echinoderm sea cucumber embryos.</title>
        <authorList>
            <person name="Harada Y."/>
            <person name="Shoguchi E."/>
            <person name="Taguchi S."/>
            <person name="Okai N."/>
            <person name="Humphreys T."/>
            <person name="Tagawa K."/>
            <person name="Satoh N."/>
        </authorList>
    </citation>
    <scope>NUCLEOTIDE SEQUENCE</scope>
</reference>
<accession>Q9U5E8</accession>
<protein>
    <submittedName>
        <fullName evidence="14">Pf-BMP2/4</fullName>
    </submittedName>
</protein>
<dbReference type="Pfam" id="PF00019">
    <property type="entry name" value="TGF_beta"/>
    <property type="match status" value="1"/>
</dbReference>
<dbReference type="GO" id="GO:0051094">
    <property type="term" value="P:positive regulation of developmental process"/>
    <property type="evidence" value="ECO:0007669"/>
    <property type="project" value="UniProtKB-ARBA"/>
</dbReference>
<evidence type="ECO:0000256" key="8">
    <source>
        <dbReference type="ARBA" id="ARBA00023157"/>
    </source>
</evidence>
<feature type="region of interest" description="Disordered" evidence="11">
    <location>
        <begin position="25"/>
        <end position="47"/>
    </location>
</feature>
<dbReference type="Gene3D" id="2.60.120.970">
    <property type="match status" value="1"/>
</dbReference>
<dbReference type="InterPro" id="IPR001839">
    <property type="entry name" value="TGF-b_C"/>
</dbReference>
<dbReference type="GO" id="GO:0005615">
    <property type="term" value="C:extracellular space"/>
    <property type="evidence" value="ECO:0007669"/>
    <property type="project" value="TreeGrafter"/>
</dbReference>
<dbReference type="CDD" id="cd13760">
    <property type="entry name" value="TGF_beta_BMP2_like"/>
    <property type="match status" value="1"/>
</dbReference>
<dbReference type="AlphaFoldDB" id="Q9U5E8"/>
<dbReference type="SMART" id="SM00204">
    <property type="entry name" value="TGFB"/>
    <property type="match status" value="1"/>
</dbReference>
<evidence type="ECO:0000256" key="4">
    <source>
        <dbReference type="ARBA" id="ARBA00022525"/>
    </source>
</evidence>
<dbReference type="EMBL" id="AB028219">
    <property type="protein sequence ID" value="BAA89012.1"/>
    <property type="molecule type" value="mRNA"/>
</dbReference>
<dbReference type="FunFam" id="2.10.90.10:FF:000103">
    <property type="entry name" value="Bone morphogenetic protein 16"/>
    <property type="match status" value="1"/>
</dbReference>
<keyword evidence="4" id="KW-0964">Secreted</keyword>
<dbReference type="InterPro" id="IPR015615">
    <property type="entry name" value="TGF-beta-rel"/>
</dbReference>
<keyword evidence="9" id="KW-0325">Glycoprotein</keyword>
<evidence type="ECO:0000256" key="3">
    <source>
        <dbReference type="ARBA" id="ARBA00022473"/>
    </source>
</evidence>
<gene>
    <name evidence="14" type="primary">4</name>
    <name evidence="14" type="synonym">Pf-bmp2</name>
</gene>
<dbReference type="Pfam" id="PF00688">
    <property type="entry name" value="TGFb_propeptide"/>
    <property type="match status" value="1"/>
</dbReference>
<keyword evidence="8" id="KW-1015">Disulfide bond</keyword>
<feature type="chain" id="PRO_5004334197" evidence="12">
    <location>
        <begin position="19"/>
        <end position="405"/>
    </location>
</feature>
<sequence>MVHGRLALVLLLLQYVLAESTATRMSGDGEDSKLTVGTASNGGKGSKQEVIQAFESSLLSMFGLKSRPRPRKNPVIPQYMLDLYLEQVKNPDDIQVNFNIRDKSVSSANTARSFFHRETEEDYEESRVGSSRHYRFQIDTIPDNEVVTGAELRLYCQGINISSPMTNTDDRPSEYQFLHRINVHEILEPADEGGESIKRLIDSKVVDIRNSSWESFDIRPAVAKWKASQEENHGVEVELTEVQNSQISPHKDHVRLRRSSDLAASEWQRQRPLLITYTDDGKRPTRSKRNSERKKGGRKLKPNCRRRSLYVDFSDVGWNDWIVAPPGYNAFYCDGECPFPLADHLNSTNHAIVQTLVHSVKASAVPQACCVPTELSPISMLYLDEYDKVILKNYQEMVVEGCGCR</sequence>
<evidence type="ECO:0000256" key="12">
    <source>
        <dbReference type="SAM" id="SignalP"/>
    </source>
</evidence>
<evidence type="ECO:0000256" key="5">
    <source>
        <dbReference type="ARBA" id="ARBA00022729"/>
    </source>
</evidence>
<feature type="region of interest" description="Disordered" evidence="11">
    <location>
        <begin position="278"/>
        <end position="301"/>
    </location>
</feature>
<feature type="signal peptide" evidence="12">
    <location>
        <begin position="1"/>
        <end position="18"/>
    </location>
</feature>
<dbReference type="PRINTS" id="PR00669">
    <property type="entry name" value="INHIBINA"/>
</dbReference>
<evidence type="ECO:0000256" key="11">
    <source>
        <dbReference type="SAM" id="MobiDB-lite"/>
    </source>
</evidence>
<dbReference type="InterPro" id="IPR017948">
    <property type="entry name" value="TGFb_CS"/>
</dbReference>
<feature type="domain" description="TGF-beta family profile" evidence="13">
    <location>
        <begin position="286"/>
        <end position="405"/>
    </location>
</feature>
<dbReference type="PROSITE" id="PS51362">
    <property type="entry name" value="TGF_BETA_2"/>
    <property type="match status" value="1"/>
</dbReference>
<dbReference type="InterPro" id="IPR001111">
    <property type="entry name" value="TGF-b_propeptide"/>
</dbReference>
<dbReference type="PANTHER" id="PTHR11848">
    <property type="entry name" value="TGF-BETA FAMILY"/>
    <property type="match status" value="1"/>
</dbReference>
<feature type="compositionally biased region" description="Basic and acidic residues" evidence="11">
    <location>
        <begin position="279"/>
        <end position="294"/>
    </location>
</feature>
<evidence type="ECO:0000256" key="2">
    <source>
        <dbReference type="ARBA" id="ARBA00006656"/>
    </source>
</evidence>
<dbReference type="GO" id="GO:0051240">
    <property type="term" value="P:positive regulation of multicellular organismal process"/>
    <property type="evidence" value="ECO:0007669"/>
    <property type="project" value="UniProtKB-ARBA"/>
</dbReference>
<evidence type="ECO:0000259" key="13">
    <source>
        <dbReference type="PROSITE" id="PS51362"/>
    </source>
</evidence>
<dbReference type="InterPro" id="IPR029034">
    <property type="entry name" value="Cystine-knot_cytokine"/>
</dbReference>
<keyword evidence="7 10" id="KW-0339">Growth factor</keyword>
<keyword evidence="6" id="KW-0221">Differentiation</keyword>
<dbReference type="Gene3D" id="2.10.90.10">
    <property type="entry name" value="Cystine-knot cytokines"/>
    <property type="match status" value="1"/>
</dbReference>
<comment type="similarity">
    <text evidence="2 10">Belongs to the TGF-beta family.</text>
</comment>
<dbReference type="GO" id="GO:0005125">
    <property type="term" value="F:cytokine activity"/>
    <property type="evidence" value="ECO:0007669"/>
    <property type="project" value="TreeGrafter"/>
</dbReference>